<evidence type="ECO:0008006" key="5">
    <source>
        <dbReference type="Google" id="ProtNLM"/>
    </source>
</evidence>
<evidence type="ECO:0000313" key="4">
    <source>
        <dbReference type="Proteomes" id="UP000019141"/>
    </source>
</evidence>
<evidence type="ECO:0000313" key="3">
    <source>
        <dbReference type="EMBL" id="ETW98551.1"/>
    </source>
</evidence>
<dbReference type="SUPFAM" id="SSF89796">
    <property type="entry name" value="CoA-transferase family III (CaiB/BaiF)"/>
    <property type="match status" value="1"/>
</dbReference>
<dbReference type="PATRIC" id="fig|1429438.4.peg.3581"/>
<dbReference type="InterPro" id="IPR003673">
    <property type="entry name" value="CoA-Trfase_fam_III"/>
</dbReference>
<comment type="caution">
    <text evidence="3">The sequence shown here is derived from an EMBL/GenBank/DDBJ whole genome shotgun (WGS) entry which is preliminary data.</text>
</comment>
<reference evidence="3 4" key="1">
    <citation type="journal article" date="2014" name="Nature">
        <title>An environmental bacterial taxon with a large and distinct metabolic repertoire.</title>
        <authorList>
            <person name="Wilson M.C."/>
            <person name="Mori T."/>
            <person name="Ruckert C."/>
            <person name="Uria A.R."/>
            <person name="Helf M.J."/>
            <person name="Takada K."/>
            <person name="Gernert C."/>
            <person name="Steffens U.A."/>
            <person name="Heycke N."/>
            <person name="Schmitt S."/>
            <person name="Rinke C."/>
            <person name="Helfrich E.J."/>
            <person name="Brachmann A.O."/>
            <person name="Gurgui C."/>
            <person name="Wakimoto T."/>
            <person name="Kracht M."/>
            <person name="Crusemann M."/>
            <person name="Hentschel U."/>
            <person name="Abe I."/>
            <person name="Matsunaga S."/>
            <person name="Kalinowski J."/>
            <person name="Takeyama H."/>
            <person name="Piel J."/>
        </authorList>
    </citation>
    <scope>NUCLEOTIDE SEQUENCE [LARGE SCALE GENOMIC DNA]</scope>
    <source>
        <strain evidence="4">TSY1</strain>
    </source>
</reference>
<keyword evidence="4" id="KW-1185">Reference proteome</keyword>
<gene>
    <name evidence="3" type="ORF">ETSY1_18300</name>
</gene>
<keyword evidence="1" id="KW-0808">Transferase</keyword>
<dbReference type="HOGENOM" id="CLU_033975_0_0_7"/>
<proteinExistence type="predicted"/>
<name>W4LMF6_ENTF1</name>
<dbReference type="AlphaFoldDB" id="W4LMF6"/>
<dbReference type="InterPro" id="IPR050483">
    <property type="entry name" value="CoA-transferase_III_domain"/>
</dbReference>
<dbReference type="Gene3D" id="3.40.50.10540">
    <property type="entry name" value="Crotonobetainyl-coa:carnitine coa-transferase, domain 1"/>
    <property type="match status" value="1"/>
</dbReference>
<dbReference type="EMBL" id="AZHW01000541">
    <property type="protein sequence ID" value="ETW98551.1"/>
    <property type="molecule type" value="Genomic_DNA"/>
</dbReference>
<dbReference type="Pfam" id="PF02515">
    <property type="entry name" value="CoA_transf_3"/>
    <property type="match status" value="1"/>
</dbReference>
<dbReference type="InterPro" id="IPR023606">
    <property type="entry name" value="CoA-Trfase_III_dom_1_sf"/>
</dbReference>
<organism evidence="3 4">
    <name type="scientific">Entotheonella factor</name>
    <dbReference type="NCBI Taxonomy" id="1429438"/>
    <lineage>
        <taxon>Bacteria</taxon>
        <taxon>Pseudomonadati</taxon>
        <taxon>Nitrospinota/Tectimicrobiota group</taxon>
        <taxon>Candidatus Tectimicrobiota</taxon>
        <taxon>Candidatus Entotheonellia</taxon>
        <taxon>Candidatus Entotheonellales</taxon>
        <taxon>Candidatus Entotheonellaceae</taxon>
        <taxon>Candidatus Entotheonella</taxon>
    </lineage>
</organism>
<dbReference type="Gene3D" id="3.30.1540.10">
    <property type="entry name" value="formyl-coa transferase, domain 3"/>
    <property type="match status" value="1"/>
</dbReference>
<evidence type="ECO:0000256" key="1">
    <source>
        <dbReference type="ARBA" id="ARBA00022679"/>
    </source>
</evidence>
<accession>W4LMF6</accession>
<keyword evidence="2" id="KW-0175">Coiled coil</keyword>
<dbReference type="GO" id="GO:0008410">
    <property type="term" value="F:CoA-transferase activity"/>
    <property type="evidence" value="ECO:0007669"/>
    <property type="project" value="TreeGrafter"/>
</dbReference>
<dbReference type="Proteomes" id="UP000019141">
    <property type="component" value="Unassembled WGS sequence"/>
</dbReference>
<dbReference type="PANTHER" id="PTHR48207:SF3">
    <property type="entry name" value="SUCCINATE--HYDROXYMETHYLGLUTARATE COA-TRANSFERASE"/>
    <property type="match status" value="1"/>
</dbReference>
<evidence type="ECO:0000256" key="2">
    <source>
        <dbReference type="SAM" id="Coils"/>
    </source>
</evidence>
<dbReference type="PANTHER" id="PTHR48207">
    <property type="entry name" value="SUCCINATE--HYDROXYMETHYLGLUTARATE COA-TRANSFERASE"/>
    <property type="match status" value="1"/>
</dbReference>
<protein>
    <recommendedName>
        <fullName evidence="5">CoA transferase</fullName>
    </recommendedName>
</protein>
<dbReference type="InterPro" id="IPR044855">
    <property type="entry name" value="CoA-Trfase_III_dom3_sf"/>
</dbReference>
<sequence length="397" mass="44289">MPGALEGVNILDLSNWIAGPFGTMLLGDLGANVIKVESPDGDGCRPLGSPFQQGESHFFMGINRNKRDMIVDLKTAEGQAIIRDLVKWCDVLVQNMRPGAADEYGFGYEALRNEYPGLIYVTNTGYGPHGPLKDMPGFDMVMQGIGGVMHRGEEQPEIYRYFPPADMATGMLIAYAVSAALYHRERTGQGQLVDTSLFGTMLALQSGILFFGENPPPFVIHDIVPYIPTYRAYYDANRQYFTIAALSEEQWRRLCRIIGEEALGLDEQFDNLEKRINHAEELIPRIQQRFAEQPREHWIAALNAEQVPSGPVFTHEELREQPQVAEMNLLPKVQHPVAGETQMVGSPVVFHGSPTSIRRPAPMHGQHTEEILRELGYDGSKIQGLRDSGAVRQWQAG</sequence>
<feature type="coiled-coil region" evidence="2">
    <location>
        <begin position="262"/>
        <end position="289"/>
    </location>
</feature>